<dbReference type="Pfam" id="PF00082">
    <property type="entry name" value="Peptidase_S8"/>
    <property type="match status" value="1"/>
</dbReference>
<dbReference type="AlphaFoldDB" id="A0A0A3XYR8"/>
<dbReference type="Proteomes" id="UP000030377">
    <property type="component" value="Unassembled WGS sequence"/>
</dbReference>
<keyword evidence="3 6" id="KW-0378">Hydrolase</keyword>
<gene>
    <name evidence="9" type="ORF">MA20_19660</name>
</gene>
<dbReference type="PANTHER" id="PTHR43806:SF11">
    <property type="entry name" value="CEREVISIN-RELATED"/>
    <property type="match status" value="1"/>
</dbReference>
<feature type="active site" description="Charge relay system" evidence="5 6">
    <location>
        <position position="155"/>
    </location>
</feature>
<dbReference type="GO" id="GO:0006508">
    <property type="term" value="P:proteolysis"/>
    <property type="evidence" value="ECO:0007669"/>
    <property type="project" value="UniProtKB-KW"/>
</dbReference>
<dbReference type="InterPro" id="IPR036852">
    <property type="entry name" value="Peptidase_S8/S53_dom_sf"/>
</dbReference>
<dbReference type="RefSeq" id="WP_041956411.1">
    <property type="nucleotide sequence ID" value="NZ_CP169752.1"/>
</dbReference>
<dbReference type="Gene3D" id="3.40.50.200">
    <property type="entry name" value="Peptidase S8/S53 domain"/>
    <property type="match status" value="1"/>
</dbReference>
<sequence>MAGSSLEDTLAAIGYVKVIVTMKDRAAVAATSETAMQDHFIAPDTAQTQSLVAAATRSAGRQIRRAESLAERRVRIYPNLGLAVGSVDASGLVSLQADPQVGKVDKAPEISLIKPVEARPIKTGVGPTWGIKRLNVERLWQAGFTGQGVVVGHLDTGVDGKHPALAGAIKKFAEFDLAGDQVPNAPARDSGVHGTHTAGTIVGRPVSKGRFGVAPDAQLASAMVIEGGQVIERILAGMDWVIGEGARVLSMSLGLRGFTPAFQTVIDALRAANVLPVIASGNEGPRTSRSPGNYANVLSIGAIDVHDVVPDFSSSQSFNRAISPLCPAIVAPGVAITSCVPGKKYETMNGTSMATPHVAGLAALLLQARPTATADQLEAAIIGSCARPEAMEEARANHGVPDAVRAYELLTGSQLPAAQVSVAPRRRTPAKKRSARGRSSSHPPRSVAKKMARRPKVAASRRAARKKSPSKRRPA</sequence>
<reference evidence="9 10" key="1">
    <citation type="submission" date="2014-09" db="EMBL/GenBank/DDBJ databases">
        <title>Draft genome of Bradyrhizobium japonicum Is-34.</title>
        <authorList>
            <person name="Tsurumaru H."/>
            <person name="Yamakawa T."/>
            <person name="Hashimoto S."/>
            <person name="Okizaki K."/>
            <person name="Kanesaki Y."/>
            <person name="Yoshikawa H."/>
            <person name="Yajima S."/>
        </authorList>
    </citation>
    <scope>NUCLEOTIDE SEQUENCE [LARGE SCALE GENOMIC DNA]</scope>
    <source>
        <strain evidence="9 10">Is-34</strain>
    </source>
</reference>
<name>A0A0A3XYR8_BRAJP</name>
<comment type="similarity">
    <text evidence="1 6">Belongs to the peptidase S8 family.</text>
</comment>
<keyword evidence="4 6" id="KW-0720">Serine protease</keyword>
<evidence type="ECO:0000256" key="5">
    <source>
        <dbReference type="PIRSR" id="PIRSR615500-1"/>
    </source>
</evidence>
<evidence type="ECO:0000256" key="3">
    <source>
        <dbReference type="ARBA" id="ARBA00022801"/>
    </source>
</evidence>
<evidence type="ECO:0000256" key="2">
    <source>
        <dbReference type="ARBA" id="ARBA00022670"/>
    </source>
</evidence>
<evidence type="ECO:0000313" key="9">
    <source>
        <dbReference type="EMBL" id="KGT78321.1"/>
    </source>
</evidence>
<dbReference type="InterPro" id="IPR023828">
    <property type="entry name" value="Peptidase_S8_Ser-AS"/>
</dbReference>
<evidence type="ECO:0000256" key="1">
    <source>
        <dbReference type="ARBA" id="ARBA00011073"/>
    </source>
</evidence>
<feature type="active site" description="Charge relay system" evidence="5 6">
    <location>
        <position position="352"/>
    </location>
</feature>
<dbReference type="PRINTS" id="PR00723">
    <property type="entry name" value="SUBTILISIN"/>
</dbReference>
<evidence type="ECO:0000256" key="7">
    <source>
        <dbReference type="SAM" id="MobiDB-lite"/>
    </source>
</evidence>
<feature type="active site" description="Charge relay system" evidence="5 6">
    <location>
        <position position="193"/>
    </location>
</feature>
<dbReference type="InterPro" id="IPR015500">
    <property type="entry name" value="Peptidase_S8_subtilisin-rel"/>
</dbReference>
<feature type="domain" description="Peptidase S8/S53" evidence="8">
    <location>
        <begin position="146"/>
        <end position="385"/>
    </location>
</feature>
<evidence type="ECO:0000259" key="8">
    <source>
        <dbReference type="Pfam" id="PF00082"/>
    </source>
</evidence>
<keyword evidence="2 6" id="KW-0645">Protease</keyword>
<evidence type="ECO:0000256" key="6">
    <source>
        <dbReference type="PROSITE-ProRule" id="PRU01240"/>
    </source>
</evidence>
<dbReference type="PANTHER" id="PTHR43806">
    <property type="entry name" value="PEPTIDASE S8"/>
    <property type="match status" value="1"/>
</dbReference>
<dbReference type="GO" id="GO:0004252">
    <property type="term" value="F:serine-type endopeptidase activity"/>
    <property type="evidence" value="ECO:0007669"/>
    <property type="project" value="UniProtKB-UniRule"/>
</dbReference>
<proteinExistence type="inferred from homology"/>
<feature type="region of interest" description="Disordered" evidence="7">
    <location>
        <begin position="418"/>
        <end position="475"/>
    </location>
</feature>
<dbReference type="PROSITE" id="PS51892">
    <property type="entry name" value="SUBTILASE"/>
    <property type="match status" value="1"/>
</dbReference>
<dbReference type="InterPro" id="IPR000209">
    <property type="entry name" value="Peptidase_S8/S53_dom"/>
</dbReference>
<organism evidence="9 10">
    <name type="scientific">Bradyrhizobium japonicum</name>
    <dbReference type="NCBI Taxonomy" id="375"/>
    <lineage>
        <taxon>Bacteria</taxon>
        <taxon>Pseudomonadati</taxon>
        <taxon>Pseudomonadota</taxon>
        <taxon>Alphaproteobacteria</taxon>
        <taxon>Hyphomicrobiales</taxon>
        <taxon>Nitrobacteraceae</taxon>
        <taxon>Bradyrhizobium</taxon>
    </lineage>
</organism>
<dbReference type="SUPFAM" id="SSF52743">
    <property type="entry name" value="Subtilisin-like"/>
    <property type="match status" value="1"/>
</dbReference>
<evidence type="ECO:0000313" key="10">
    <source>
        <dbReference type="Proteomes" id="UP000030377"/>
    </source>
</evidence>
<dbReference type="InterPro" id="IPR050131">
    <property type="entry name" value="Peptidase_S8_subtilisin-like"/>
</dbReference>
<feature type="compositionally biased region" description="Basic residues" evidence="7">
    <location>
        <begin position="424"/>
        <end position="436"/>
    </location>
</feature>
<accession>A0A0A3XYR8</accession>
<comment type="caution">
    <text evidence="9">The sequence shown here is derived from an EMBL/GenBank/DDBJ whole genome shotgun (WGS) entry which is preliminary data.</text>
</comment>
<evidence type="ECO:0000256" key="4">
    <source>
        <dbReference type="ARBA" id="ARBA00022825"/>
    </source>
</evidence>
<feature type="compositionally biased region" description="Basic residues" evidence="7">
    <location>
        <begin position="462"/>
        <end position="475"/>
    </location>
</feature>
<protein>
    <submittedName>
        <fullName evidence="9">Serine protease</fullName>
    </submittedName>
</protein>
<feature type="compositionally biased region" description="Basic residues" evidence="7">
    <location>
        <begin position="447"/>
        <end position="456"/>
    </location>
</feature>
<dbReference type="PROSITE" id="PS00138">
    <property type="entry name" value="SUBTILASE_SER"/>
    <property type="match status" value="1"/>
</dbReference>
<dbReference type="EMBL" id="JRPN01000015">
    <property type="protein sequence ID" value="KGT78321.1"/>
    <property type="molecule type" value="Genomic_DNA"/>
</dbReference>